<dbReference type="InterPro" id="IPR046216">
    <property type="entry name" value="DUF6249"/>
</dbReference>
<sequence>MDELWIPIVMFVSIAVVFSLWFYFRYKARVETQHTFRLALEKGSELTPEFIKQLAEPEPSKDRDLRRGLVWLALAIGLALCGFAVPDPSGNALKGCLAGAAFPLSIGVAFLIMWRYGARKA</sequence>
<name>A0A7D9H4S5_9GAMM</name>
<gene>
    <name evidence="3" type="ORF">JTBM06_V1_200008</name>
</gene>
<keyword evidence="1" id="KW-0472">Membrane</keyword>
<dbReference type="EMBL" id="LR633967">
    <property type="protein sequence ID" value="VUX55976.1"/>
    <property type="molecule type" value="Genomic_DNA"/>
</dbReference>
<keyword evidence="1" id="KW-1133">Transmembrane helix</keyword>
<feature type="transmembrane region" description="Helical" evidence="1">
    <location>
        <begin position="92"/>
        <end position="114"/>
    </location>
</feature>
<reference evidence="3" key="1">
    <citation type="submission" date="2019-07" db="EMBL/GenBank/DDBJ databases">
        <authorList>
            <person name="Weber M."/>
            <person name="Kostadinov I."/>
            <person name="Kostadinov D I."/>
        </authorList>
    </citation>
    <scope>NUCLEOTIDE SEQUENCE</scope>
    <source>
        <strain evidence="3">Gfbio:sag-sample-m06:053724c1-46a9-4a36-b237-ea2bf867836b</strain>
    </source>
</reference>
<evidence type="ECO:0000259" key="2">
    <source>
        <dbReference type="Pfam" id="PF19762"/>
    </source>
</evidence>
<feature type="domain" description="DUF6249" evidence="2">
    <location>
        <begin position="7"/>
        <end position="116"/>
    </location>
</feature>
<protein>
    <submittedName>
        <fullName evidence="3">Putative membrane protein</fullName>
    </submittedName>
</protein>
<dbReference type="Pfam" id="PF19762">
    <property type="entry name" value="DUF6249"/>
    <property type="match status" value="1"/>
</dbReference>
<proteinExistence type="predicted"/>
<evidence type="ECO:0000313" key="3">
    <source>
        <dbReference type="EMBL" id="VUX55976.1"/>
    </source>
</evidence>
<feature type="transmembrane region" description="Helical" evidence="1">
    <location>
        <begin position="69"/>
        <end position="86"/>
    </location>
</feature>
<feature type="transmembrane region" description="Helical" evidence="1">
    <location>
        <begin position="6"/>
        <end position="24"/>
    </location>
</feature>
<accession>A0A7D9H4S5</accession>
<dbReference type="AlphaFoldDB" id="A0A7D9H4S5"/>
<keyword evidence="1" id="KW-0812">Transmembrane</keyword>
<evidence type="ECO:0000256" key="1">
    <source>
        <dbReference type="SAM" id="Phobius"/>
    </source>
</evidence>
<organism evidence="3">
    <name type="scientific">uncultured Woeseiaceae bacterium</name>
    <dbReference type="NCBI Taxonomy" id="1983305"/>
    <lineage>
        <taxon>Bacteria</taxon>
        <taxon>Pseudomonadati</taxon>
        <taxon>Pseudomonadota</taxon>
        <taxon>Gammaproteobacteria</taxon>
        <taxon>Woeseiales</taxon>
        <taxon>Woeseiaceae</taxon>
        <taxon>environmental samples</taxon>
    </lineage>
</organism>